<dbReference type="Gene3D" id="3.40.50.2300">
    <property type="match status" value="1"/>
</dbReference>
<reference evidence="5 6" key="1">
    <citation type="journal article" date="2019" name="Int. J. Syst. Evol. Microbiol.">
        <title>The Global Catalogue of Microorganisms (GCM) 10K type strain sequencing project: providing services to taxonomists for standard genome sequencing and annotation.</title>
        <authorList>
            <consortium name="The Broad Institute Genomics Platform"/>
            <consortium name="The Broad Institute Genome Sequencing Center for Infectious Disease"/>
            <person name="Wu L."/>
            <person name="Ma J."/>
        </authorList>
    </citation>
    <scope>NUCLEOTIDE SEQUENCE [LARGE SCALE GENOMIC DNA]</scope>
    <source>
        <strain evidence="5 6">JCM 16026</strain>
    </source>
</reference>
<keyword evidence="1" id="KW-0059">Arsenical resistance</keyword>
<dbReference type="InterPro" id="IPR011991">
    <property type="entry name" value="ArsR-like_HTH"/>
</dbReference>
<evidence type="ECO:0000256" key="1">
    <source>
        <dbReference type="ARBA" id="ARBA00022849"/>
    </source>
</evidence>
<dbReference type="InterPro" id="IPR036388">
    <property type="entry name" value="WH-like_DNA-bd_sf"/>
</dbReference>
<feature type="domain" description="Phosphotyrosine protein phosphatase I" evidence="2">
    <location>
        <begin position="97"/>
        <end position="219"/>
    </location>
</feature>
<keyword evidence="6" id="KW-1185">Reference proteome</keyword>
<accession>A0ABN3AUZ6</accession>
<dbReference type="CDD" id="cd00090">
    <property type="entry name" value="HTH_ARSR"/>
    <property type="match status" value="1"/>
</dbReference>
<dbReference type="PANTHER" id="PTHR43428">
    <property type="entry name" value="ARSENATE REDUCTASE"/>
    <property type="match status" value="1"/>
</dbReference>
<dbReference type="SMART" id="SM00347">
    <property type="entry name" value="HTH_MARR"/>
    <property type="match status" value="1"/>
</dbReference>
<name>A0ABN3AUZ6_9MICO</name>
<dbReference type="SUPFAM" id="SSF52788">
    <property type="entry name" value="Phosphotyrosine protein phosphatases I"/>
    <property type="match status" value="1"/>
</dbReference>
<feature type="domain" description="HTH arsR-type" evidence="4">
    <location>
        <begin position="13"/>
        <end position="94"/>
    </location>
</feature>
<dbReference type="InterPro" id="IPR023485">
    <property type="entry name" value="Ptyr_pPase"/>
</dbReference>
<gene>
    <name evidence="5" type="ORF">GCM10009846_22640</name>
</gene>
<protein>
    <submittedName>
        <fullName evidence="5">Helix-turn-helix domain-containing protein</fullName>
    </submittedName>
</protein>
<comment type="caution">
    <text evidence="5">The sequence shown here is derived from an EMBL/GenBank/DDBJ whole genome shotgun (WGS) entry which is preliminary data.</text>
</comment>
<evidence type="ECO:0000259" key="4">
    <source>
        <dbReference type="SMART" id="SM00418"/>
    </source>
</evidence>
<feature type="domain" description="HTH marR-type" evidence="3">
    <location>
        <begin position="16"/>
        <end position="111"/>
    </location>
</feature>
<evidence type="ECO:0000313" key="5">
    <source>
        <dbReference type="EMBL" id="GAA2174903.1"/>
    </source>
</evidence>
<organism evidence="5 6">
    <name type="scientific">Agrococcus versicolor</name>
    <dbReference type="NCBI Taxonomy" id="501482"/>
    <lineage>
        <taxon>Bacteria</taxon>
        <taxon>Bacillati</taxon>
        <taxon>Actinomycetota</taxon>
        <taxon>Actinomycetes</taxon>
        <taxon>Micrococcales</taxon>
        <taxon>Microbacteriaceae</taxon>
        <taxon>Agrococcus</taxon>
    </lineage>
</organism>
<dbReference type="Pfam" id="PF01451">
    <property type="entry name" value="LMWPc"/>
    <property type="match status" value="1"/>
</dbReference>
<dbReference type="PANTHER" id="PTHR43428:SF1">
    <property type="entry name" value="ARSENATE REDUCTASE"/>
    <property type="match status" value="1"/>
</dbReference>
<dbReference type="InterPro" id="IPR001845">
    <property type="entry name" value="HTH_ArsR_DNA-bd_dom"/>
</dbReference>
<dbReference type="Gene3D" id="1.10.10.10">
    <property type="entry name" value="Winged helix-like DNA-binding domain superfamily/Winged helix DNA-binding domain"/>
    <property type="match status" value="1"/>
</dbReference>
<dbReference type="SMART" id="SM00418">
    <property type="entry name" value="HTH_ARSR"/>
    <property type="match status" value="1"/>
</dbReference>
<dbReference type="InterPro" id="IPR000835">
    <property type="entry name" value="HTH_MarR-typ"/>
</dbReference>
<proteinExistence type="predicted"/>
<dbReference type="SMART" id="SM00226">
    <property type="entry name" value="LMWPc"/>
    <property type="match status" value="1"/>
</dbReference>
<dbReference type="Pfam" id="PF01022">
    <property type="entry name" value="HTH_5"/>
    <property type="match status" value="1"/>
</dbReference>
<dbReference type="InterPro" id="IPR036390">
    <property type="entry name" value="WH_DNA-bd_sf"/>
</dbReference>
<dbReference type="InterPro" id="IPR036196">
    <property type="entry name" value="Ptyr_pPase_sf"/>
</dbReference>
<evidence type="ECO:0000259" key="3">
    <source>
        <dbReference type="SMART" id="SM00347"/>
    </source>
</evidence>
<dbReference type="EMBL" id="BAAAQT010000006">
    <property type="protein sequence ID" value="GAA2174903.1"/>
    <property type="molecule type" value="Genomic_DNA"/>
</dbReference>
<dbReference type="Proteomes" id="UP001501599">
    <property type="component" value="Unassembled WGS sequence"/>
</dbReference>
<dbReference type="SUPFAM" id="SSF46785">
    <property type="entry name" value="Winged helix' DNA-binding domain"/>
    <property type="match status" value="1"/>
</dbReference>
<sequence length="223" mass="23693">MNSERSDLEARAARHAALADPARLRIVDLLTLSDLSPRELQDRLGMASNLIAHHLGVLERERMIVRTRSEGDRRRSYVHLTSAASEGLGPSASAAARRVVFVCTGNSARSQLAAALWRQRSEIPAASAGTKPAERVSPGAIAVAERHGLDLAGATPQHVQDVMADTDFIVTVCDAAHEVLERGAELHWSVPAPGAAGTDAAYDAAFDDLAARVDVLAERLAPA</sequence>
<evidence type="ECO:0000313" key="6">
    <source>
        <dbReference type="Proteomes" id="UP001501599"/>
    </source>
</evidence>
<evidence type="ECO:0000259" key="2">
    <source>
        <dbReference type="SMART" id="SM00226"/>
    </source>
</evidence>